<organism evidence="6 7">
    <name type="scientific">Slackia piriformis YIT 12062</name>
    <dbReference type="NCBI Taxonomy" id="742818"/>
    <lineage>
        <taxon>Bacteria</taxon>
        <taxon>Bacillati</taxon>
        <taxon>Actinomycetota</taxon>
        <taxon>Coriobacteriia</taxon>
        <taxon>Eggerthellales</taxon>
        <taxon>Eggerthellaceae</taxon>
        <taxon>Slackia</taxon>
    </lineage>
</organism>
<dbReference type="InterPro" id="IPR017871">
    <property type="entry name" value="ABC_transporter-like_CS"/>
</dbReference>
<evidence type="ECO:0000256" key="3">
    <source>
        <dbReference type="ARBA" id="ARBA00022741"/>
    </source>
</evidence>
<dbReference type="EMBL" id="ADMD01000001">
    <property type="protein sequence ID" value="EJZ84684.1"/>
    <property type="molecule type" value="Genomic_DNA"/>
</dbReference>
<keyword evidence="2" id="KW-0813">Transport</keyword>
<evidence type="ECO:0000313" key="7">
    <source>
        <dbReference type="Proteomes" id="UP000006069"/>
    </source>
</evidence>
<accession>K0YYG8</accession>
<dbReference type="Pfam" id="PF00005">
    <property type="entry name" value="ABC_tran"/>
    <property type="match status" value="1"/>
</dbReference>
<reference evidence="6 7" key="1">
    <citation type="submission" date="2012-08" db="EMBL/GenBank/DDBJ databases">
        <title>The Genome Sequence of Slackia piriformis YIT 12062.</title>
        <authorList>
            <consortium name="The Broad Institute Genome Sequencing Platform"/>
            <person name="Earl A."/>
            <person name="Ward D."/>
            <person name="Feldgarden M."/>
            <person name="Gevers D."/>
            <person name="Morotomi M."/>
            <person name="Walker B."/>
            <person name="Young S.K."/>
            <person name="Zeng Q."/>
            <person name="Gargeya S."/>
            <person name="Fitzgerald M."/>
            <person name="Haas B."/>
            <person name="Abouelleil A."/>
            <person name="Alvarado L."/>
            <person name="Arachchi H.M."/>
            <person name="Berlin A.M."/>
            <person name="Chapman S.B."/>
            <person name="Goldberg J."/>
            <person name="Griggs A."/>
            <person name="Gujja S."/>
            <person name="Hansen M."/>
            <person name="Howarth C."/>
            <person name="Imamovic A."/>
            <person name="Larimer J."/>
            <person name="McCowen C."/>
            <person name="Montmayeur A."/>
            <person name="Murphy C."/>
            <person name="Neiman D."/>
            <person name="Pearson M."/>
            <person name="Priest M."/>
            <person name="Roberts A."/>
            <person name="Saif S."/>
            <person name="Shea T."/>
            <person name="Sisk P."/>
            <person name="Sykes S."/>
            <person name="Wortman J."/>
            <person name="Nusbaum C."/>
            <person name="Birren B."/>
        </authorList>
    </citation>
    <scope>NUCLEOTIDE SEQUENCE [LARGE SCALE GENOMIC DNA]</scope>
    <source>
        <strain evidence="6 7">YIT 12062</strain>
    </source>
</reference>
<dbReference type="InParanoid" id="K0YYG8"/>
<dbReference type="SMART" id="SM00382">
    <property type="entry name" value="AAA"/>
    <property type="match status" value="1"/>
</dbReference>
<dbReference type="eggNOG" id="COG1131">
    <property type="taxonomic scope" value="Bacteria"/>
</dbReference>
<dbReference type="AlphaFoldDB" id="K0YYG8"/>
<dbReference type="PROSITE" id="PS50893">
    <property type="entry name" value="ABC_TRANSPORTER_2"/>
    <property type="match status" value="1"/>
</dbReference>
<dbReference type="PANTHER" id="PTHR43335">
    <property type="entry name" value="ABC TRANSPORTER, ATP-BINDING PROTEIN"/>
    <property type="match status" value="1"/>
</dbReference>
<dbReference type="GO" id="GO:0005524">
    <property type="term" value="F:ATP binding"/>
    <property type="evidence" value="ECO:0007669"/>
    <property type="project" value="UniProtKB-KW"/>
</dbReference>
<comment type="similarity">
    <text evidence="1">Belongs to the ABC transporter superfamily.</text>
</comment>
<dbReference type="InterPro" id="IPR027417">
    <property type="entry name" value="P-loop_NTPase"/>
</dbReference>
<keyword evidence="3" id="KW-0547">Nucleotide-binding</keyword>
<dbReference type="Proteomes" id="UP000006069">
    <property type="component" value="Unassembled WGS sequence"/>
</dbReference>
<evidence type="ECO:0000256" key="2">
    <source>
        <dbReference type="ARBA" id="ARBA00022448"/>
    </source>
</evidence>
<dbReference type="InterPro" id="IPR003439">
    <property type="entry name" value="ABC_transporter-like_ATP-bd"/>
</dbReference>
<evidence type="ECO:0000313" key="6">
    <source>
        <dbReference type="EMBL" id="EJZ84684.1"/>
    </source>
</evidence>
<dbReference type="GO" id="GO:0016887">
    <property type="term" value="F:ATP hydrolysis activity"/>
    <property type="evidence" value="ECO:0007669"/>
    <property type="project" value="InterPro"/>
</dbReference>
<evidence type="ECO:0000259" key="5">
    <source>
        <dbReference type="PROSITE" id="PS50893"/>
    </source>
</evidence>
<keyword evidence="7" id="KW-1185">Reference proteome</keyword>
<comment type="caution">
    <text evidence="6">The sequence shown here is derived from an EMBL/GenBank/DDBJ whole genome shotgun (WGS) entry which is preliminary data.</text>
</comment>
<proteinExistence type="inferred from homology"/>
<feature type="domain" description="ABC transporter" evidence="5">
    <location>
        <begin position="4"/>
        <end position="231"/>
    </location>
</feature>
<dbReference type="PATRIC" id="fig|742818.3.peg.322"/>
<dbReference type="HOGENOM" id="CLU_000604_1_2_11"/>
<dbReference type="RefSeq" id="WP_009138524.1">
    <property type="nucleotide sequence ID" value="NZ_JH815198.1"/>
</dbReference>
<evidence type="ECO:0000256" key="1">
    <source>
        <dbReference type="ARBA" id="ARBA00005417"/>
    </source>
</evidence>
<protein>
    <recommendedName>
        <fullName evidence="5">ABC transporter domain-containing protein</fullName>
    </recommendedName>
</protein>
<dbReference type="PANTHER" id="PTHR43335:SF4">
    <property type="entry name" value="ABC TRANSPORTER, ATP-BINDING PROTEIN"/>
    <property type="match status" value="1"/>
</dbReference>
<name>K0YYG8_9ACTN</name>
<keyword evidence="4" id="KW-0067">ATP-binding</keyword>
<sequence>MNAIETVGLTKAFGEKHAVDALDLTVKRGEIYGFVGRNGAGKSTVMKMLAGLVLPTSGEIALLGEHQKPGCTSRRMGALIEEPGVLRSLTGLENVACRAMSLGVVDAERVAAETLQEVGLADAAHKRVKSYSLGMKQRLGLALALVGSPDLLLLDEPFNGLDPQGVRSVRDLIVSLVRDRGVTVFVSSHVLDQLERMVTRYGVVREGRLVKELSTEEVEQACADHVLIRCAAPQFALSVLQDALPEGRFVMLEDDAIRAQNITSEEAGRALAGSGIVISELSVSHRDIEELFIGLMGEEGSAESQKANGALLKRRRAEKGGWSPCLA</sequence>
<dbReference type="InterPro" id="IPR003593">
    <property type="entry name" value="AAA+_ATPase"/>
</dbReference>
<dbReference type="SUPFAM" id="SSF52540">
    <property type="entry name" value="P-loop containing nucleoside triphosphate hydrolases"/>
    <property type="match status" value="1"/>
</dbReference>
<dbReference type="Gene3D" id="3.40.50.300">
    <property type="entry name" value="P-loop containing nucleotide triphosphate hydrolases"/>
    <property type="match status" value="1"/>
</dbReference>
<dbReference type="FunCoup" id="K0YYG8">
    <property type="interactions" value="3"/>
</dbReference>
<dbReference type="PROSITE" id="PS00211">
    <property type="entry name" value="ABC_TRANSPORTER_1"/>
    <property type="match status" value="1"/>
</dbReference>
<gene>
    <name evidence="6" type="ORF">HMPREF9451_00288</name>
</gene>
<dbReference type="OrthoDB" id="3177347at2"/>
<evidence type="ECO:0000256" key="4">
    <source>
        <dbReference type="ARBA" id="ARBA00022840"/>
    </source>
</evidence>